<evidence type="ECO:0000313" key="3">
    <source>
        <dbReference type="Proteomes" id="UP001150924"/>
    </source>
</evidence>
<keyword evidence="3" id="KW-1185">Reference proteome</keyword>
<evidence type="ECO:0000256" key="1">
    <source>
        <dbReference type="SAM" id="MobiDB-lite"/>
    </source>
</evidence>
<dbReference type="Proteomes" id="UP001150924">
    <property type="component" value="Unassembled WGS sequence"/>
</dbReference>
<reference evidence="2" key="1">
    <citation type="submission" date="2022-11" db="EMBL/GenBank/DDBJ databases">
        <title>Minimal conservation of predation-associated metabolite biosynthetic gene clusters underscores biosynthetic potential of Myxococcota including descriptions for ten novel species: Archangium lansinium sp. nov., Myxococcus landrumus sp. nov., Nannocystis bai.</title>
        <authorList>
            <person name="Ahearne A."/>
            <person name="Stevens C."/>
            <person name="Phillips K."/>
        </authorList>
    </citation>
    <scope>NUCLEOTIDE SEQUENCE</scope>
    <source>
        <strain evidence="2">Na p29</strain>
    </source>
</reference>
<feature type="region of interest" description="Disordered" evidence="1">
    <location>
        <begin position="173"/>
        <end position="213"/>
    </location>
</feature>
<feature type="compositionally biased region" description="Basic and acidic residues" evidence="1">
    <location>
        <begin position="65"/>
        <end position="84"/>
    </location>
</feature>
<feature type="region of interest" description="Disordered" evidence="1">
    <location>
        <begin position="61"/>
        <end position="161"/>
    </location>
</feature>
<gene>
    <name evidence="2" type="ORF">OV079_01185</name>
</gene>
<comment type="caution">
    <text evidence="2">The sequence shown here is derived from an EMBL/GenBank/DDBJ whole genome shotgun (WGS) entry which is preliminary data.</text>
</comment>
<evidence type="ECO:0000313" key="2">
    <source>
        <dbReference type="EMBL" id="MCY1004202.1"/>
    </source>
</evidence>
<sequence length="213" mass="22368">MPVIGAQASAGIGVRETAVGAIRAAVRQMKQRTAREGLGALAGQAGTAEQLRAALQTIESIGTHRSADDEARRGPSRPQPDEGRVVYIRSAKRTTPFAGDDAPARPRTRHVPESMSERPAAERPARPKIPVSAMFIEPTPHVELPDIPSPPAPTVRVPPPPVLAHADAPVAVAEPFDLEEARSEPDAPGGALSTFAPRATAPSATAGRPKRRP</sequence>
<dbReference type="RefSeq" id="WP_267765739.1">
    <property type="nucleotide sequence ID" value="NZ_JAPNKE010000002.1"/>
</dbReference>
<organism evidence="2 3">
    <name type="scientific">Nannocystis pusilla</name>
    <dbReference type="NCBI Taxonomy" id="889268"/>
    <lineage>
        <taxon>Bacteria</taxon>
        <taxon>Pseudomonadati</taxon>
        <taxon>Myxococcota</taxon>
        <taxon>Polyangia</taxon>
        <taxon>Nannocystales</taxon>
        <taxon>Nannocystaceae</taxon>
        <taxon>Nannocystis</taxon>
    </lineage>
</organism>
<accession>A0A9X3EHL7</accession>
<dbReference type="EMBL" id="JAPNKE010000002">
    <property type="protein sequence ID" value="MCY1004202.1"/>
    <property type="molecule type" value="Genomic_DNA"/>
</dbReference>
<feature type="compositionally biased region" description="Basic and acidic residues" evidence="1">
    <location>
        <begin position="110"/>
        <end position="125"/>
    </location>
</feature>
<feature type="compositionally biased region" description="Pro residues" evidence="1">
    <location>
        <begin position="147"/>
        <end position="161"/>
    </location>
</feature>
<name>A0A9X3EHL7_9BACT</name>
<dbReference type="AlphaFoldDB" id="A0A9X3EHL7"/>
<proteinExistence type="predicted"/>
<protein>
    <submittedName>
        <fullName evidence="2">Uncharacterized protein</fullName>
    </submittedName>
</protein>